<proteinExistence type="predicted"/>
<dbReference type="OrthoDB" id="8404660at2"/>
<protein>
    <submittedName>
        <fullName evidence="1">Uncharacterized protein</fullName>
    </submittedName>
</protein>
<name>A0A4Z1QRB6_9HYPH</name>
<dbReference type="KEGG" id="asal:CFBP5507_26270"/>
<accession>A0A4Z1QRB6</accession>
<evidence type="ECO:0000313" key="1">
    <source>
        <dbReference type="EMBL" id="UYZ11157.1"/>
    </source>
</evidence>
<geneLocation type="plasmid" evidence="1 2">
    <name>pAtCFBP5507b</name>
</geneLocation>
<dbReference type="Proteomes" id="UP000298735">
    <property type="component" value="Plasmid pAtCFBP5507b"/>
</dbReference>
<organism evidence="1 2">
    <name type="scientific">Agrobacterium salinitolerans</name>
    <dbReference type="NCBI Taxonomy" id="1183413"/>
    <lineage>
        <taxon>Bacteria</taxon>
        <taxon>Pseudomonadati</taxon>
        <taxon>Pseudomonadota</taxon>
        <taxon>Alphaproteobacteria</taxon>
        <taxon>Hyphomicrobiales</taxon>
        <taxon>Rhizobiaceae</taxon>
        <taxon>Rhizobium/Agrobacterium group</taxon>
        <taxon>Agrobacterium</taxon>
    </lineage>
</organism>
<keyword evidence="1" id="KW-0614">Plasmid</keyword>
<dbReference type="EMBL" id="CP109971">
    <property type="protein sequence ID" value="UYZ11157.1"/>
    <property type="molecule type" value="Genomic_DNA"/>
</dbReference>
<dbReference type="RefSeq" id="WP_020811226.1">
    <property type="nucleotide sequence ID" value="NZ_CP109971.1"/>
</dbReference>
<sequence>MKQRSQEENKIINKMADAILGLGEGCTENDIADRFTREQIKKYGEEARELAGRLARREAA</sequence>
<evidence type="ECO:0000313" key="2">
    <source>
        <dbReference type="Proteomes" id="UP000298735"/>
    </source>
</evidence>
<gene>
    <name evidence="1" type="ORF">CFBP5507_26270</name>
</gene>
<dbReference type="AlphaFoldDB" id="A0A4Z1QRB6"/>
<reference evidence="1" key="1">
    <citation type="submission" date="2022-10" db="EMBL/GenBank/DDBJ databases">
        <title>Complete genome sequence of Agrobacterium salinitolerans CFBP5507.</title>
        <authorList>
            <person name="Tchabashvili S."/>
            <person name="Yen H.-C."/>
            <person name="Haryono M."/>
            <person name="Lin Y.-C."/>
            <person name="Lai E.-M."/>
            <person name="Kuo C.-H."/>
        </authorList>
    </citation>
    <scope>NUCLEOTIDE SEQUENCE</scope>
    <source>
        <strain evidence="1">CFBP5507</strain>
        <plasmid evidence="1">pAtCFBP5507b</plasmid>
    </source>
</reference>